<proteinExistence type="predicted"/>
<name>A0ACC0YAT5_9ROSI</name>
<sequence length="76" mass="8335">MAVTQRGVCLCLAVVLMFFVGVLATVRNDDLSVSRKVKTEQLQSLTNSTMAARSEDDDVHEHAVDNPEEIAAEVEM</sequence>
<dbReference type="Proteomes" id="UP001163603">
    <property type="component" value="Chromosome 7"/>
</dbReference>
<reference evidence="2" key="1">
    <citation type="journal article" date="2023" name="G3 (Bethesda)">
        <title>Genome assembly and association tests identify interacting loci associated with vigor, precocity, and sex in interspecific pistachio rootstocks.</title>
        <authorList>
            <person name="Palmer W."/>
            <person name="Jacygrad E."/>
            <person name="Sagayaradj S."/>
            <person name="Cavanaugh K."/>
            <person name="Han R."/>
            <person name="Bertier L."/>
            <person name="Beede B."/>
            <person name="Kafkas S."/>
            <person name="Golino D."/>
            <person name="Preece J."/>
            <person name="Michelmore R."/>
        </authorList>
    </citation>
    <scope>NUCLEOTIDE SEQUENCE [LARGE SCALE GENOMIC DNA]</scope>
</reference>
<protein>
    <submittedName>
        <fullName evidence="1">Uncharacterized protein</fullName>
    </submittedName>
</protein>
<evidence type="ECO:0000313" key="2">
    <source>
        <dbReference type="Proteomes" id="UP001163603"/>
    </source>
</evidence>
<evidence type="ECO:0000313" key="1">
    <source>
        <dbReference type="EMBL" id="KAJ0033923.1"/>
    </source>
</evidence>
<organism evidence="1 2">
    <name type="scientific">Pistacia integerrima</name>
    <dbReference type="NCBI Taxonomy" id="434235"/>
    <lineage>
        <taxon>Eukaryota</taxon>
        <taxon>Viridiplantae</taxon>
        <taxon>Streptophyta</taxon>
        <taxon>Embryophyta</taxon>
        <taxon>Tracheophyta</taxon>
        <taxon>Spermatophyta</taxon>
        <taxon>Magnoliopsida</taxon>
        <taxon>eudicotyledons</taxon>
        <taxon>Gunneridae</taxon>
        <taxon>Pentapetalae</taxon>
        <taxon>rosids</taxon>
        <taxon>malvids</taxon>
        <taxon>Sapindales</taxon>
        <taxon>Anacardiaceae</taxon>
        <taxon>Pistacia</taxon>
    </lineage>
</organism>
<dbReference type="EMBL" id="CM047742">
    <property type="protein sequence ID" value="KAJ0033923.1"/>
    <property type="molecule type" value="Genomic_DNA"/>
</dbReference>
<keyword evidence="2" id="KW-1185">Reference proteome</keyword>
<comment type="caution">
    <text evidence="1">The sequence shown here is derived from an EMBL/GenBank/DDBJ whole genome shotgun (WGS) entry which is preliminary data.</text>
</comment>
<gene>
    <name evidence="1" type="ORF">Pint_25302</name>
</gene>
<accession>A0ACC0YAT5</accession>